<dbReference type="SUPFAM" id="SSF53067">
    <property type="entry name" value="Actin-like ATPase domain"/>
    <property type="match status" value="1"/>
</dbReference>
<keyword evidence="2" id="KW-1185">Reference proteome</keyword>
<evidence type="ECO:0000313" key="2">
    <source>
        <dbReference type="Proteomes" id="UP000244334"/>
    </source>
</evidence>
<dbReference type="Proteomes" id="UP000244334">
    <property type="component" value="Unassembled WGS sequence"/>
</dbReference>
<dbReference type="Pfam" id="PF00480">
    <property type="entry name" value="ROK"/>
    <property type="match status" value="1"/>
</dbReference>
<evidence type="ECO:0000313" key="1">
    <source>
        <dbReference type="EMBL" id="RAP70440.1"/>
    </source>
</evidence>
<dbReference type="InterPro" id="IPR043129">
    <property type="entry name" value="ATPase_NBD"/>
</dbReference>
<sequence length="41" mass="4549">MAKLAMSRYEMRMAKSLAHVVNILDPDMIVLGGGMSNVERL</sequence>
<dbReference type="EMBL" id="LJAM02000348">
    <property type="protein sequence ID" value="RAP70440.1"/>
    <property type="molecule type" value="Genomic_DNA"/>
</dbReference>
<proteinExistence type="predicted"/>
<dbReference type="GO" id="GO:0016301">
    <property type="term" value="F:kinase activity"/>
    <property type="evidence" value="ECO:0007669"/>
    <property type="project" value="UniProtKB-KW"/>
</dbReference>
<protein>
    <submittedName>
        <fullName evidence="1">Fructokinase</fullName>
    </submittedName>
</protein>
<comment type="caution">
    <text evidence="1">The sequence shown here is derived from an EMBL/GenBank/DDBJ whole genome shotgun (WGS) entry which is preliminary data.</text>
</comment>
<name>A0A328TK29_9GAMM</name>
<dbReference type="Gene3D" id="3.30.420.40">
    <property type="match status" value="1"/>
</dbReference>
<dbReference type="AlphaFoldDB" id="A0A328TK29"/>
<gene>
    <name evidence="1" type="ORF">ACZ87_02758</name>
</gene>
<accession>A0A328TK29</accession>
<reference evidence="1" key="1">
    <citation type="submission" date="2018-04" db="EMBL/GenBank/DDBJ databases">
        <title>Genomes of the Obligate Erwinia dacicola and Facultative Enterobacter sp. OLF Endosymbionts of the Olive Fruit fly, Bactrocera oleae.</title>
        <authorList>
            <person name="Estes A.M."/>
            <person name="Hearn D.J."/>
            <person name="Agarwal S."/>
            <person name="Pierson E.A."/>
            <person name="Dunning-Hotopp J.C."/>
        </authorList>
    </citation>
    <scope>NUCLEOTIDE SEQUENCE [LARGE SCALE GENOMIC DNA]</scope>
    <source>
        <strain evidence="1">Oroville</strain>
    </source>
</reference>
<organism evidence="1 2">
    <name type="scientific">Candidatus Erwinia dacicola</name>
    <dbReference type="NCBI Taxonomy" id="252393"/>
    <lineage>
        <taxon>Bacteria</taxon>
        <taxon>Pseudomonadati</taxon>
        <taxon>Pseudomonadota</taxon>
        <taxon>Gammaproteobacteria</taxon>
        <taxon>Enterobacterales</taxon>
        <taxon>Erwiniaceae</taxon>
        <taxon>Erwinia</taxon>
    </lineage>
</organism>
<dbReference type="InterPro" id="IPR000600">
    <property type="entry name" value="ROK"/>
</dbReference>